<dbReference type="InterPro" id="IPR036770">
    <property type="entry name" value="Ankyrin_rpt-contain_sf"/>
</dbReference>
<proteinExistence type="predicted"/>
<dbReference type="VEuPathDB" id="GiardiaDB:QR46_3851"/>
<feature type="compositionally biased region" description="Polar residues" evidence="2">
    <location>
        <begin position="298"/>
        <end position="309"/>
    </location>
</feature>
<sequence length="675" mass="73937">MPIGTVREWFSAVKAHAHAEIQAAIPMFQRSIDSLGQTALMKAVLEKDLFLVKLLVRYEHSITTKAGLTALSIAALENNFELCKLLAIYERDVLLPNKRTPLMLAADSGCIESVKALLVFYGNERDEFKWSALDYAASKNHIDCVHELLKANTWVAQDLTIAFGVAKRASLASMTELLYGYIRQGVATECVHCSLCRSALRTALDEVLALTNGLSSFVVNNKSNQSQPEKDTVPRDEYIRLLAKYEALLAESKISTNSGQMTESIEAQKFKQEVQYQSNVVKEKTHSYGNSLIPPKPQSSGQLPNNQTGQIGLAQNTYSIDLQDTAADNERFALYSILDPTILITDQTILEDASIAVRRINFPMKNGDTNQDEGEGEERIQVDDEGNTPLMHAVMNKKMSLVKAYMFSQASMQNFSGATALMIAIATGFLEAARFLVDLEAGKQDIHGQTALMLAASVDSTDLVKMLINEEAKKTTTNGKTALMIAIEAGSADSAKLLAPIEAGMQDQSGRKAIHYAAWNDMDEVLRALLPVEKGAKDSFGYTALMIAALKGHINSARILKGYEAKLARPDGWTALMAAATLNNFTIVSELLDVEAGMQTNSLNCRGTGYTALMATAEMGSLESLRILMPLEFGLRQDSGKSALEWALSPNAKGDRTNKNKCYTILKKRSETKLE</sequence>
<dbReference type="AlphaFoldDB" id="A0A132NQ13"/>
<dbReference type="OrthoDB" id="1661883at2759"/>
<protein>
    <submittedName>
        <fullName evidence="3">Protein 21.1</fullName>
    </submittedName>
</protein>
<dbReference type="Pfam" id="PF12796">
    <property type="entry name" value="Ank_2"/>
    <property type="match status" value="3"/>
</dbReference>
<name>A0A132NQ13_GIAIN</name>
<evidence type="ECO:0000313" key="4">
    <source>
        <dbReference type="Proteomes" id="UP000070089"/>
    </source>
</evidence>
<keyword evidence="1" id="KW-0040">ANK repeat</keyword>
<reference evidence="3 4" key="1">
    <citation type="journal article" date="2015" name="Mol. Biochem. Parasitol.">
        <title>Identification of polymorphic genes for use in assemblage B genotyping assays through comparative genomics of multiple assemblage B Giardia duodenalis isolates.</title>
        <authorList>
            <person name="Wielinga C."/>
            <person name="Thompson R.C."/>
            <person name="Monis P."/>
            <person name="Ryan U."/>
        </authorList>
    </citation>
    <scope>NUCLEOTIDE SEQUENCE [LARGE SCALE GENOMIC DNA]</scope>
    <source>
        <strain evidence="3 4">BAH15c1</strain>
    </source>
</reference>
<dbReference type="SMART" id="SM00248">
    <property type="entry name" value="ANK"/>
    <property type="match status" value="12"/>
</dbReference>
<dbReference type="EMBL" id="JXTI01000131">
    <property type="protein sequence ID" value="KWX12193.1"/>
    <property type="molecule type" value="Genomic_DNA"/>
</dbReference>
<dbReference type="SUPFAM" id="SSF48403">
    <property type="entry name" value="Ankyrin repeat"/>
    <property type="match status" value="2"/>
</dbReference>
<evidence type="ECO:0000256" key="2">
    <source>
        <dbReference type="SAM" id="MobiDB-lite"/>
    </source>
</evidence>
<evidence type="ECO:0000256" key="1">
    <source>
        <dbReference type="PROSITE-ProRule" id="PRU00023"/>
    </source>
</evidence>
<dbReference type="PANTHER" id="PTHR24120:SF4">
    <property type="entry name" value="GH07239P"/>
    <property type="match status" value="1"/>
</dbReference>
<dbReference type="Gene3D" id="1.25.40.20">
    <property type="entry name" value="Ankyrin repeat-containing domain"/>
    <property type="match status" value="3"/>
</dbReference>
<dbReference type="InterPro" id="IPR002110">
    <property type="entry name" value="Ankyrin_rpt"/>
</dbReference>
<dbReference type="Proteomes" id="UP000070089">
    <property type="component" value="Unassembled WGS sequence"/>
</dbReference>
<feature type="repeat" description="ANK" evidence="1">
    <location>
        <begin position="447"/>
        <end position="479"/>
    </location>
</feature>
<organism evidence="3 4">
    <name type="scientific">Giardia duodenalis assemblage B</name>
    <dbReference type="NCBI Taxonomy" id="1394984"/>
    <lineage>
        <taxon>Eukaryota</taxon>
        <taxon>Metamonada</taxon>
        <taxon>Diplomonadida</taxon>
        <taxon>Hexamitidae</taxon>
        <taxon>Giardiinae</taxon>
        <taxon>Giardia</taxon>
    </lineage>
</organism>
<dbReference type="PANTHER" id="PTHR24120">
    <property type="entry name" value="GH07239P"/>
    <property type="match status" value="1"/>
</dbReference>
<evidence type="ECO:0000313" key="3">
    <source>
        <dbReference type="EMBL" id="KWX12193.1"/>
    </source>
</evidence>
<feature type="region of interest" description="Disordered" evidence="2">
    <location>
        <begin position="285"/>
        <end position="309"/>
    </location>
</feature>
<gene>
    <name evidence="3" type="ORF">QR46_3851</name>
</gene>
<accession>A0A132NQ13</accession>
<comment type="caution">
    <text evidence="3">The sequence shown here is derived from an EMBL/GenBank/DDBJ whole genome shotgun (WGS) entry which is preliminary data.</text>
</comment>
<dbReference type="PROSITE" id="PS50088">
    <property type="entry name" value="ANK_REPEAT"/>
    <property type="match status" value="1"/>
</dbReference>